<gene>
    <name evidence="3" type="ORF">M8523_29140</name>
</gene>
<evidence type="ECO:0000313" key="4">
    <source>
        <dbReference type="Proteomes" id="UP001165667"/>
    </source>
</evidence>
<dbReference type="EMBL" id="JAMOIM010000038">
    <property type="protein sequence ID" value="MCW6512013.1"/>
    <property type="molecule type" value="Genomic_DNA"/>
</dbReference>
<dbReference type="Pfam" id="PF17648">
    <property type="entry name" value="Luciferase"/>
    <property type="match status" value="1"/>
</dbReference>
<dbReference type="AlphaFoldDB" id="A0AA41Z358"/>
<name>A0AA41Z358_9HYPH</name>
<evidence type="ECO:0000313" key="3">
    <source>
        <dbReference type="EMBL" id="MCW6512013.1"/>
    </source>
</evidence>
<feature type="region of interest" description="Disordered" evidence="1">
    <location>
        <begin position="1"/>
        <end position="23"/>
    </location>
</feature>
<accession>A0AA41Z358</accession>
<proteinExistence type="predicted"/>
<evidence type="ECO:0000256" key="1">
    <source>
        <dbReference type="SAM" id="MobiDB-lite"/>
    </source>
</evidence>
<reference evidence="3" key="1">
    <citation type="submission" date="2022-05" db="EMBL/GenBank/DDBJ databases">
        <authorList>
            <person name="Pankratov T."/>
        </authorList>
    </citation>
    <scope>NUCLEOTIDE SEQUENCE</scope>
    <source>
        <strain evidence="3">BP6-180914</strain>
    </source>
</reference>
<comment type="caution">
    <text evidence="3">The sequence shown here is derived from an EMBL/GenBank/DDBJ whole genome shotgun (WGS) entry which is preliminary data.</text>
</comment>
<feature type="domain" description="Luciferase" evidence="2">
    <location>
        <begin position="65"/>
        <end position="104"/>
    </location>
</feature>
<evidence type="ECO:0000259" key="2">
    <source>
        <dbReference type="Pfam" id="PF17648"/>
    </source>
</evidence>
<dbReference type="InterPro" id="IPR040841">
    <property type="entry name" value="Luciferase_dom"/>
</dbReference>
<keyword evidence="4" id="KW-1185">Reference proteome</keyword>
<sequence>MMTDQARSTLPREAKGPFAPPPILGGPAQVVADAIAAWPEVKATTHWHLNDQTRVDGIDFYVGPDELGHIHLDGTIHLATTLELGAEMAAEGLGKPFPWARGWTMASVNRLGPDVAVSLFRRNYDRLRPAAH</sequence>
<dbReference type="Proteomes" id="UP001165667">
    <property type="component" value="Unassembled WGS sequence"/>
</dbReference>
<organism evidence="3 4">
    <name type="scientific">Lichenifustis flavocetrariae</name>
    <dbReference type="NCBI Taxonomy" id="2949735"/>
    <lineage>
        <taxon>Bacteria</taxon>
        <taxon>Pseudomonadati</taxon>
        <taxon>Pseudomonadota</taxon>
        <taxon>Alphaproteobacteria</taxon>
        <taxon>Hyphomicrobiales</taxon>
        <taxon>Lichenihabitantaceae</taxon>
        <taxon>Lichenifustis</taxon>
    </lineage>
</organism>
<protein>
    <submittedName>
        <fullName evidence="3">DUF5519 family protein</fullName>
    </submittedName>
</protein>